<dbReference type="GO" id="GO:0006508">
    <property type="term" value="P:proteolysis"/>
    <property type="evidence" value="ECO:0007669"/>
    <property type="project" value="InterPro"/>
</dbReference>
<dbReference type="EMBL" id="UOYP01000200">
    <property type="protein sequence ID" value="VAY88087.1"/>
    <property type="molecule type" value="Genomic_DNA"/>
</dbReference>
<feature type="domain" description="Metalloprotease TldD/E C-terminal" evidence="2">
    <location>
        <begin position="427"/>
        <end position="635"/>
    </location>
</feature>
<dbReference type="InterPro" id="IPR045570">
    <property type="entry name" value="Metalloprtase-TldD/E_cen_dom"/>
</dbReference>
<dbReference type="NCBIfam" id="NF008268">
    <property type="entry name" value="PRK11040.1"/>
    <property type="match status" value="1"/>
</dbReference>
<evidence type="ECO:0000259" key="2">
    <source>
        <dbReference type="Pfam" id="PF19289"/>
    </source>
</evidence>
<dbReference type="GO" id="GO:0008237">
    <property type="term" value="F:metallopeptidase activity"/>
    <property type="evidence" value="ECO:0007669"/>
    <property type="project" value="InterPro"/>
</dbReference>
<dbReference type="InterPro" id="IPR035068">
    <property type="entry name" value="TldD/PmbA_N"/>
</dbReference>
<dbReference type="Pfam" id="PF01523">
    <property type="entry name" value="PmbA_TldD_1st"/>
    <property type="match status" value="1"/>
</dbReference>
<dbReference type="InterPro" id="IPR045569">
    <property type="entry name" value="Metalloprtase-TldD/E_C"/>
</dbReference>
<dbReference type="Pfam" id="PF19289">
    <property type="entry name" value="PmbA_TldD_3rd"/>
    <property type="match status" value="1"/>
</dbReference>
<dbReference type="Gene3D" id="3.30.2290.10">
    <property type="entry name" value="PmbA/TldD superfamily"/>
    <property type="match status" value="1"/>
</dbReference>
<proteinExistence type="predicted"/>
<dbReference type="InterPro" id="IPR047657">
    <property type="entry name" value="PmbA"/>
</dbReference>
<protein>
    <submittedName>
        <fullName evidence="4">Peptidase required for the maturation and secretion of the antibiotic peptide MccB17 (Modular protein)</fullName>
    </submittedName>
</protein>
<dbReference type="PANTHER" id="PTHR43421">
    <property type="entry name" value="METALLOPROTEASE PMBA"/>
    <property type="match status" value="1"/>
</dbReference>
<gene>
    <name evidence="4" type="ORF">CARN8_2790004</name>
</gene>
<dbReference type="SUPFAM" id="SSF111283">
    <property type="entry name" value="Putative modulator of DNA gyrase, PmbA/TldD"/>
    <property type="match status" value="1"/>
</dbReference>
<dbReference type="GO" id="GO:0005829">
    <property type="term" value="C:cytosol"/>
    <property type="evidence" value="ECO:0007669"/>
    <property type="project" value="TreeGrafter"/>
</dbReference>
<sequence length="636" mass="68476">MGYGRDSLQKGRQGVEQRAKMAGGLVQDALPLSRQHLLAQMLTIHRGVIARKQIHQGNILHHAFAPSLGAVHGCGGSMGMTIQAIQIFPDRGRVHVAHEFADVLKLTSQSAMGMNGFGVQNGLKQRIGQVEGAQLGGLQSHQCFSQGLQGFHVAFALGFAEQFFGVHGFPEFHQCCYDTGIICKGISIVSDHSPFHYSQEYFQSLVQTALQQACQAGASAAEVEVSEGVGLGVTVRLGEVETIEYNRDKDLGVTVYFGPQRGQASTSDFSAAALRSTVDKAVAIARHTALDPFAGLADPALLAQAPWPDLGLFRPWDLSVEQGIDWARRCESAALAQDRRLNNSEGATVHTQNSHFFYGNTLGFMGGYAGSSHNLSCAVIAGKDQDMQRDYWYSTSRHPDQLESPEQVGRQAAERTLRRLEARRLSTRQVPVLFEASLASGLIGHFVGAVSGGSLYRGTSFLPDSLGQRVFDERFSLREEPHLPGGLASAPFDDEGVATHPRLVVNNGVVEGYFLGSYSARKLGMRSTANAGGSHNLIATPFGGGFEDLLRQMDRGVLVTELLGHGVNGVTGDYSRGAAGFWVEHGQIQYPVHEITIAGNLKEMFRAIQGVGTDVRVRGSKICGSILVGEMTVAGE</sequence>
<accession>A0A3P3ZNB8</accession>
<dbReference type="InterPro" id="IPR036059">
    <property type="entry name" value="TldD/PmbA_sf"/>
</dbReference>
<dbReference type="PANTHER" id="PTHR43421:SF1">
    <property type="entry name" value="METALLOPROTEASE PMBA"/>
    <property type="match status" value="1"/>
</dbReference>
<dbReference type="Pfam" id="PF19290">
    <property type="entry name" value="PmbA_TldD_2nd"/>
    <property type="match status" value="1"/>
</dbReference>
<feature type="domain" description="Metalloprotease TldD/E central" evidence="3">
    <location>
        <begin position="314"/>
        <end position="420"/>
    </location>
</feature>
<dbReference type="InterPro" id="IPR002510">
    <property type="entry name" value="Metalloprtase-TldD/E_N"/>
</dbReference>
<feature type="domain" description="Metalloprotease TldD/E N-terminal" evidence="1">
    <location>
        <begin position="221"/>
        <end position="285"/>
    </location>
</feature>
<organism evidence="4">
    <name type="scientific">mine drainage metagenome</name>
    <dbReference type="NCBI Taxonomy" id="410659"/>
    <lineage>
        <taxon>unclassified sequences</taxon>
        <taxon>metagenomes</taxon>
        <taxon>ecological metagenomes</taxon>
    </lineage>
</organism>
<name>A0A3P3ZNB8_9ZZZZ</name>
<reference evidence="4" key="1">
    <citation type="submission" date="2018-10" db="EMBL/GenBank/DDBJ databases">
        <authorList>
            <person name="Plewniak F."/>
        </authorList>
    </citation>
    <scope>NUCLEOTIDE SEQUENCE</scope>
</reference>
<dbReference type="AlphaFoldDB" id="A0A3P3ZNB8"/>
<evidence type="ECO:0000259" key="3">
    <source>
        <dbReference type="Pfam" id="PF19290"/>
    </source>
</evidence>
<evidence type="ECO:0000259" key="1">
    <source>
        <dbReference type="Pfam" id="PF01523"/>
    </source>
</evidence>
<evidence type="ECO:0000313" key="4">
    <source>
        <dbReference type="EMBL" id="VAY88087.1"/>
    </source>
</evidence>